<evidence type="ECO:0000313" key="2">
    <source>
        <dbReference type="Proteomes" id="UP000799777"/>
    </source>
</evidence>
<organism evidence="1 2">
    <name type="scientific">Setomelanomma holmii</name>
    <dbReference type="NCBI Taxonomy" id="210430"/>
    <lineage>
        <taxon>Eukaryota</taxon>
        <taxon>Fungi</taxon>
        <taxon>Dikarya</taxon>
        <taxon>Ascomycota</taxon>
        <taxon>Pezizomycotina</taxon>
        <taxon>Dothideomycetes</taxon>
        <taxon>Pleosporomycetidae</taxon>
        <taxon>Pleosporales</taxon>
        <taxon>Pleosporineae</taxon>
        <taxon>Phaeosphaeriaceae</taxon>
        <taxon>Setomelanomma</taxon>
    </lineage>
</organism>
<name>A0A9P4GYX1_9PLEO</name>
<accession>A0A9P4GYX1</accession>
<dbReference type="OrthoDB" id="3650679at2759"/>
<dbReference type="AlphaFoldDB" id="A0A9P4GYX1"/>
<protein>
    <submittedName>
        <fullName evidence="1">Uncharacterized protein</fullName>
    </submittedName>
</protein>
<proteinExistence type="predicted"/>
<evidence type="ECO:0000313" key="1">
    <source>
        <dbReference type="EMBL" id="KAF2024520.1"/>
    </source>
</evidence>
<dbReference type="Proteomes" id="UP000799777">
    <property type="component" value="Unassembled WGS sequence"/>
</dbReference>
<dbReference type="EMBL" id="ML978293">
    <property type="protein sequence ID" value="KAF2024520.1"/>
    <property type="molecule type" value="Genomic_DNA"/>
</dbReference>
<gene>
    <name evidence="1" type="ORF">EK21DRAFT_94042</name>
</gene>
<reference evidence="1" key="1">
    <citation type="journal article" date="2020" name="Stud. Mycol.">
        <title>101 Dothideomycetes genomes: a test case for predicting lifestyles and emergence of pathogens.</title>
        <authorList>
            <person name="Haridas S."/>
            <person name="Albert R."/>
            <person name="Binder M."/>
            <person name="Bloem J."/>
            <person name="Labutti K."/>
            <person name="Salamov A."/>
            <person name="Andreopoulos B."/>
            <person name="Baker S."/>
            <person name="Barry K."/>
            <person name="Bills G."/>
            <person name="Bluhm B."/>
            <person name="Cannon C."/>
            <person name="Castanera R."/>
            <person name="Culley D."/>
            <person name="Daum C."/>
            <person name="Ezra D."/>
            <person name="Gonzalez J."/>
            <person name="Henrissat B."/>
            <person name="Kuo A."/>
            <person name="Liang C."/>
            <person name="Lipzen A."/>
            <person name="Lutzoni F."/>
            <person name="Magnuson J."/>
            <person name="Mondo S."/>
            <person name="Nolan M."/>
            <person name="Ohm R."/>
            <person name="Pangilinan J."/>
            <person name="Park H.-J."/>
            <person name="Ramirez L."/>
            <person name="Alfaro M."/>
            <person name="Sun H."/>
            <person name="Tritt A."/>
            <person name="Yoshinaga Y."/>
            <person name="Zwiers L.-H."/>
            <person name="Turgeon B."/>
            <person name="Goodwin S."/>
            <person name="Spatafora J."/>
            <person name="Crous P."/>
            <person name="Grigoriev I."/>
        </authorList>
    </citation>
    <scope>NUCLEOTIDE SEQUENCE</scope>
    <source>
        <strain evidence="1">CBS 110217</strain>
    </source>
</reference>
<sequence length="720" mass="82961">MAFPFLKLPGGKALTARRAAPSELTFAEIRNYIYQYDAQGTRRVAPGRRWKRNAPYAALTRVCREVRKEYCPIQRYAARIQIAWHHVNDFFDVFMKPKDDTGIPAQLIQVMIQRETTYGAALHFLPLMQLKCTYPSLQCEFQYEERASSLLRRFVQFMLELGFSSRNIPNEVDECQTLNSLVNMNDHYAWLRHPISAEWITATKVRRVYADNFSGLLELGARWSGASNRYFQYRFGEWGALRSQIFSSLSGEAKIAWGDLPEFPRAFQILEGKDARPPKLLRIDLTYGFVSGGRANATLAVDILPLIHLQHRFPSMVIECIWNTSNTVYSQVVLDEAEEIMHIINLKNKKWLELIAQNKLSKIEVRRLCKYCGDIEIVLRSGRESQGVLAAVRKEGAQVASMPLLEEMGVAQGRGACFNVYMTVAKDEGKTRFRARAYRAETSAPLYTPVPVTTMVLNYLNLPAELRDRIYHFASIASEPVRIRLRKQVANISYAGLTRVCRQVRKEYLEMQRRNANVEVDWLSLPNYLATYMFNEDNYAVVGGTLQIEISSGDYRDILPLLFLRMRKPELKLAFIYRPKYTGTNGWLNEMFARKIAYHKHVEECWSQDKSAARRDETALRGFGFHNRRFYNGGAYDGVNCIAGGVLDSSAGRKTRDYEHMKSYVQHDIRIAFKRGKEPESFWKDITTDGHGRVIERVLEEAGMWSYFDAFFDPVHITVI</sequence>
<keyword evidence="2" id="KW-1185">Reference proteome</keyword>
<comment type="caution">
    <text evidence="1">The sequence shown here is derived from an EMBL/GenBank/DDBJ whole genome shotgun (WGS) entry which is preliminary data.</text>
</comment>